<feature type="region of interest" description="Disordered" evidence="3">
    <location>
        <begin position="524"/>
        <end position="545"/>
    </location>
</feature>
<evidence type="ECO:0000313" key="5">
    <source>
        <dbReference type="EMBL" id="KAL3778148.1"/>
    </source>
</evidence>
<accession>A0ABD3NS27</accession>
<dbReference type="PANTHER" id="PTHR12765">
    <property type="entry name" value="RED PROTEIN IK FACTOR CYTOKINE IK"/>
    <property type="match status" value="1"/>
</dbReference>
<comment type="caution">
    <text evidence="5">The sequence shown here is derived from an EMBL/GenBank/DDBJ whole genome shotgun (WGS) entry which is preliminary data.</text>
</comment>
<evidence type="ECO:0000256" key="2">
    <source>
        <dbReference type="ARBA" id="ARBA00023242"/>
    </source>
</evidence>
<feature type="compositionally biased region" description="Basic and acidic residues" evidence="3">
    <location>
        <begin position="118"/>
        <end position="130"/>
    </location>
</feature>
<dbReference type="EMBL" id="JALLAZ020001237">
    <property type="protein sequence ID" value="KAL3778148.1"/>
    <property type="molecule type" value="Genomic_DNA"/>
</dbReference>
<protein>
    <recommendedName>
        <fullName evidence="4">RED-like N-terminal domain-containing protein</fullName>
    </recommendedName>
</protein>
<gene>
    <name evidence="5" type="ORF">ACHAW5_002222</name>
</gene>
<reference evidence="5 6" key="1">
    <citation type="submission" date="2024-10" db="EMBL/GenBank/DDBJ databases">
        <title>Updated reference genomes for cyclostephanoid diatoms.</title>
        <authorList>
            <person name="Roberts W.R."/>
            <person name="Alverson A.J."/>
        </authorList>
    </citation>
    <scope>NUCLEOTIDE SEQUENCE [LARGE SCALE GENOMIC DNA]</scope>
    <source>
        <strain evidence="5 6">AJA276-08</strain>
    </source>
</reference>
<feature type="compositionally biased region" description="Basic and acidic residues" evidence="3">
    <location>
        <begin position="416"/>
        <end position="427"/>
    </location>
</feature>
<feature type="domain" description="RED-like N-terminal" evidence="4">
    <location>
        <begin position="109"/>
        <end position="247"/>
    </location>
</feature>
<dbReference type="AlphaFoldDB" id="A0ABD3NS27"/>
<feature type="region of interest" description="Disordered" evidence="3">
    <location>
        <begin position="339"/>
        <end position="377"/>
    </location>
</feature>
<feature type="compositionally biased region" description="Polar residues" evidence="3">
    <location>
        <begin position="439"/>
        <end position="449"/>
    </location>
</feature>
<feature type="compositionally biased region" description="Polar residues" evidence="3">
    <location>
        <begin position="396"/>
        <end position="406"/>
    </location>
</feature>
<evidence type="ECO:0000256" key="3">
    <source>
        <dbReference type="SAM" id="MobiDB-lite"/>
    </source>
</evidence>
<dbReference type="GO" id="GO:0005634">
    <property type="term" value="C:nucleus"/>
    <property type="evidence" value="ECO:0007669"/>
    <property type="project" value="UniProtKB-SubCell"/>
</dbReference>
<evidence type="ECO:0000259" key="4">
    <source>
        <dbReference type="Pfam" id="PF07808"/>
    </source>
</evidence>
<feature type="region of interest" description="Disordered" evidence="3">
    <location>
        <begin position="396"/>
        <end position="467"/>
    </location>
</feature>
<evidence type="ECO:0000313" key="6">
    <source>
        <dbReference type="Proteomes" id="UP001530315"/>
    </source>
</evidence>
<evidence type="ECO:0000256" key="1">
    <source>
        <dbReference type="ARBA" id="ARBA00004123"/>
    </source>
</evidence>
<dbReference type="Pfam" id="PF07808">
    <property type="entry name" value="RED_N"/>
    <property type="match status" value="1"/>
</dbReference>
<feature type="compositionally biased region" description="Basic and acidic residues" evidence="3">
    <location>
        <begin position="21"/>
        <end position="37"/>
    </location>
</feature>
<feature type="region of interest" description="Disordered" evidence="3">
    <location>
        <begin position="1"/>
        <end position="153"/>
    </location>
</feature>
<feature type="compositionally biased region" description="Basic and acidic residues" evidence="3">
    <location>
        <begin position="344"/>
        <end position="372"/>
    </location>
</feature>
<organism evidence="5 6">
    <name type="scientific">Stephanodiscus triporus</name>
    <dbReference type="NCBI Taxonomy" id="2934178"/>
    <lineage>
        <taxon>Eukaryota</taxon>
        <taxon>Sar</taxon>
        <taxon>Stramenopiles</taxon>
        <taxon>Ochrophyta</taxon>
        <taxon>Bacillariophyta</taxon>
        <taxon>Coscinodiscophyceae</taxon>
        <taxon>Thalassiosirophycidae</taxon>
        <taxon>Stephanodiscales</taxon>
        <taxon>Stephanodiscaceae</taxon>
        <taxon>Stephanodiscus</taxon>
    </lineage>
</organism>
<sequence length="545" mass="60521">MNNDAFRALINKQRTSTAGEKSTREIAREAVEYEFQQKRRRGGGGGGGGRKGRGFNSGRDGSDIGGSSDEDGGGSWDKDATSDTQQQKKKKNDDEPDWKRRRREKRLQDGSGGSGDVQYRDRAKERREGNNMDYASLEGLAAQSGEEDRRRQAELSKYLGGDEEHTHLVKGLDKALAEKVRRGEMLGSGQNYSKEETGDLDVLLEDAYTRKRQQQPQAREGESDWRLAKPRSELGQSVLSYLHLLQKEQTTTAPIASNPSVQRSIKLSVLTFSLNSDVHQRKSAWEVPRISLKALATQHADGGTAGRDMNPLNHHIIAAISKKLDGRASSKEKSKYQIFHAKKKGEDRNGIVASKEDADNKYERSGSNHKEDDSDDEIFANVGSYVPQTMSSNTQVLATASATDTTEANDNDENSGSDKHFVKEENNPKQTKKSIFENLVQTDSSPSTEIQRRRQRPNRLQPTQESRHVIDRDILGGKEIISSQLSYQTRRGPQSAMIEGVSMTTYEGGYGEEMDVDFGNDDDEWQSLKGEKEKGGVGLADAEDG</sequence>
<keyword evidence="6" id="KW-1185">Reference proteome</keyword>
<dbReference type="Proteomes" id="UP001530315">
    <property type="component" value="Unassembled WGS sequence"/>
</dbReference>
<dbReference type="InterPro" id="IPR039896">
    <property type="entry name" value="Red-like"/>
</dbReference>
<dbReference type="InterPro" id="IPR012916">
    <property type="entry name" value="RED_N"/>
</dbReference>
<comment type="subcellular location">
    <subcellularLocation>
        <location evidence="1">Nucleus</location>
    </subcellularLocation>
</comment>
<name>A0ABD3NS27_9STRA</name>
<proteinExistence type="predicted"/>
<keyword evidence="2" id="KW-0539">Nucleus</keyword>